<keyword evidence="6" id="KW-0472">Membrane</keyword>
<name>A0ABT5DJ97_9BACT</name>
<evidence type="ECO:0000313" key="8">
    <source>
        <dbReference type="EMBL" id="MDC0713727.1"/>
    </source>
</evidence>
<dbReference type="EMBL" id="JAQNDM010000002">
    <property type="protein sequence ID" value="MDC0713727.1"/>
    <property type="molecule type" value="Genomic_DNA"/>
</dbReference>
<dbReference type="CDD" id="cd14014">
    <property type="entry name" value="STKc_PknB_like"/>
    <property type="match status" value="1"/>
</dbReference>
<dbReference type="GO" id="GO:0016301">
    <property type="term" value="F:kinase activity"/>
    <property type="evidence" value="ECO:0007669"/>
    <property type="project" value="UniProtKB-KW"/>
</dbReference>
<keyword evidence="2" id="KW-0547">Nucleotide-binding</keyword>
<evidence type="ECO:0000256" key="1">
    <source>
        <dbReference type="ARBA" id="ARBA00022679"/>
    </source>
</evidence>
<comment type="caution">
    <text evidence="8">The sequence shown here is derived from an EMBL/GenBank/DDBJ whole genome shotgun (WGS) entry which is preliminary data.</text>
</comment>
<feature type="region of interest" description="Disordered" evidence="5">
    <location>
        <begin position="387"/>
        <end position="420"/>
    </location>
</feature>
<evidence type="ECO:0000256" key="3">
    <source>
        <dbReference type="ARBA" id="ARBA00022777"/>
    </source>
</evidence>
<protein>
    <submittedName>
        <fullName evidence="8">Serine/threonine-protein kinase</fullName>
    </submittedName>
</protein>
<feature type="region of interest" description="Disordered" evidence="5">
    <location>
        <begin position="231"/>
        <end position="259"/>
    </location>
</feature>
<dbReference type="Gene3D" id="1.10.510.10">
    <property type="entry name" value="Transferase(Phosphotransferase) domain 1"/>
    <property type="match status" value="1"/>
</dbReference>
<keyword evidence="1" id="KW-0808">Transferase</keyword>
<evidence type="ECO:0000256" key="4">
    <source>
        <dbReference type="ARBA" id="ARBA00022840"/>
    </source>
</evidence>
<keyword evidence="4" id="KW-0067">ATP-binding</keyword>
<dbReference type="RefSeq" id="WP_272144111.1">
    <property type="nucleotide sequence ID" value="NZ_JAQNDM010000002.1"/>
</dbReference>
<evidence type="ECO:0000313" key="9">
    <source>
        <dbReference type="Proteomes" id="UP001221838"/>
    </source>
</evidence>
<dbReference type="SMART" id="SM00220">
    <property type="entry name" value="S_TKc"/>
    <property type="match status" value="1"/>
</dbReference>
<sequence>MNVPHPIPELDPLSLPIGSVVDGWRITGWHGRGAYGTVYRAERENGEPGPVALKLALHAGDARFEREGALLSRIHSPHVPTLHGQGLWHHRCGAFPYVVMQWIEGVPLYTWAAHSALTSRQTLRLLAQAARALAETHATGGVHRDVKGDNILVRPDGHLFLTDFGAGNFRGALSLTWHVLPPGTPAYRSPEAWGFQRIFWQHPTAHYEASPCDDLFALGITAYRLVTGAYPPPTQPGEGGAEVWRPDGPGPRPPRDRNPAVCQELNALIQKLCAVCPMERFRGSASEAFKALEWAAERAGPPADAPLFGEAPAPYSVQDLSAPPPPKKELMAQRALAWGVVFTGVLLGMVLTPFALSWLRAQQTQERDDEALDGGATALGNGGLSISGYTAEPHPGIGLPMPERPFPGQRKPPCDRKGESEIRGGCWYPIKNTEPPCGEDAVDWQGGCFVPSLPRKREPTSGEP</sequence>
<dbReference type="Pfam" id="PF00069">
    <property type="entry name" value="Pkinase"/>
    <property type="match status" value="1"/>
</dbReference>
<dbReference type="InterPro" id="IPR000719">
    <property type="entry name" value="Prot_kinase_dom"/>
</dbReference>
<keyword evidence="6" id="KW-1133">Transmembrane helix</keyword>
<keyword evidence="3 8" id="KW-0418">Kinase</keyword>
<accession>A0ABT5DJ97</accession>
<evidence type="ECO:0000256" key="6">
    <source>
        <dbReference type="SAM" id="Phobius"/>
    </source>
</evidence>
<dbReference type="SUPFAM" id="SSF56112">
    <property type="entry name" value="Protein kinase-like (PK-like)"/>
    <property type="match status" value="1"/>
</dbReference>
<reference evidence="8 9" key="1">
    <citation type="submission" date="2022-11" db="EMBL/GenBank/DDBJ databases">
        <title>Minimal conservation of predation-associated metabolite biosynthetic gene clusters underscores biosynthetic potential of Myxococcota including descriptions for ten novel species: Archangium lansinium sp. nov., Myxococcus landrumus sp. nov., Nannocystis bai.</title>
        <authorList>
            <person name="Ahearne A."/>
            <person name="Stevens C."/>
            <person name="Dowd S."/>
        </authorList>
    </citation>
    <scope>NUCLEOTIDE SEQUENCE [LARGE SCALE GENOMIC DNA]</scope>
    <source>
        <strain evidence="8 9">NCWAL01</strain>
    </source>
</reference>
<gene>
    <name evidence="8" type="ORF">POL68_34995</name>
</gene>
<dbReference type="PROSITE" id="PS50011">
    <property type="entry name" value="PROTEIN_KINASE_DOM"/>
    <property type="match status" value="1"/>
</dbReference>
<dbReference type="Gene3D" id="3.30.200.20">
    <property type="entry name" value="Phosphorylase Kinase, domain 1"/>
    <property type="match status" value="1"/>
</dbReference>
<dbReference type="InterPro" id="IPR011009">
    <property type="entry name" value="Kinase-like_dom_sf"/>
</dbReference>
<feature type="transmembrane region" description="Helical" evidence="6">
    <location>
        <begin position="335"/>
        <end position="359"/>
    </location>
</feature>
<evidence type="ECO:0000259" key="7">
    <source>
        <dbReference type="PROSITE" id="PS50011"/>
    </source>
</evidence>
<keyword evidence="9" id="KW-1185">Reference proteome</keyword>
<dbReference type="PANTHER" id="PTHR43289:SF6">
    <property type="entry name" value="SERINE_THREONINE-PROTEIN KINASE NEKL-3"/>
    <property type="match status" value="1"/>
</dbReference>
<evidence type="ECO:0000256" key="2">
    <source>
        <dbReference type="ARBA" id="ARBA00022741"/>
    </source>
</evidence>
<proteinExistence type="predicted"/>
<organism evidence="8 9">
    <name type="scientific">Stigmatella ashevillensis</name>
    <dbReference type="NCBI Taxonomy" id="2995309"/>
    <lineage>
        <taxon>Bacteria</taxon>
        <taxon>Pseudomonadati</taxon>
        <taxon>Myxococcota</taxon>
        <taxon>Myxococcia</taxon>
        <taxon>Myxococcales</taxon>
        <taxon>Cystobacterineae</taxon>
        <taxon>Archangiaceae</taxon>
        <taxon>Stigmatella</taxon>
    </lineage>
</organism>
<dbReference type="Proteomes" id="UP001221838">
    <property type="component" value="Unassembled WGS sequence"/>
</dbReference>
<dbReference type="PANTHER" id="PTHR43289">
    <property type="entry name" value="MITOGEN-ACTIVATED PROTEIN KINASE KINASE KINASE 20-RELATED"/>
    <property type="match status" value="1"/>
</dbReference>
<evidence type="ECO:0000256" key="5">
    <source>
        <dbReference type="SAM" id="MobiDB-lite"/>
    </source>
</evidence>
<feature type="domain" description="Protein kinase" evidence="7">
    <location>
        <begin position="24"/>
        <end position="295"/>
    </location>
</feature>
<keyword evidence="6" id="KW-0812">Transmembrane</keyword>